<evidence type="ECO:0000256" key="1">
    <source>
        <dbReference type="ARBA" id="ARBA00001957"/>
    </source>
</evidence>
<comment type="caution">
    <text evidence="7">The sequence shown here is derived from an EMBL/GenBank/DDBJ whole genome shotgun (WGS) entry which is preliminary data.</text>
</comment>
<evidence type="ECO:0000313" key="7">
    <source>
        <dbReference type="EMBL" id="GGJ08653.1"/>
    </source>
</evidence>
<dbReference type="CDD" id="cd19544">
    <property type="entry name" value="E-C_NRPS"/>
    <property type="match status" value="1"/>
</dbReference>
<dbReference type="NCBIfam" id="TIGR01733">
    <property type="entry name" value="AA-adenyl-dom"/>
    <property type="match status" value="2"/>
</dbReference>
<dbReference type="InterPro" id="IPR036736">
    <property type="entry name" value="ACP-like_sf"/>
</dbReference>
<dbReference type="Gene3D" id="3.30.559.30">
    <property type="entry name" value="Nonribosomal peptide synthetase, condensation domain"/>
    <property type="match status" value="2"/>
</dbReference>
<keyword evidence="3" id="KW-0596">Phosphopantetheine</keyword>
<dbReference type="Pfam" id="PF00550">
    <property type="entry name" value="PP-binding"/>
    <property type="match status" value="2"/>
</dbReference>
<proteinExistence type="inferred from homology"/>
<dbReference type="InterPro" id="IPR020806">
    <property type="entry name" value="PKS_PP-bd"/>
</dbReference>
<dbReference type="FunFam" id="1.10.1200.10:FF:000016">
    <property type="entry name" value="Non-ribosomal peptide synthase"/>
    <property type="match status" value="1"/>
</dbReference>
<dbReference type="InterPro" id="IPR001242">
    <property type="entry name" value="Condensation_dom"/>
</dbReference>
<dbReference type="PROSITE" id="PS50075">
    <property type="entry name" value="CARRIER"/>
    <property type="match status" value="2"/>
</dbReference>
<dbReference type="InterPro" id="IPR025110">
    <property type="entry name" value="AMP-bd_C"/>
</dbReference>
<dbReference type="PROSITE" id="PS00455">
    <property type="entry name" value="AMP_BINDING"/>
    <property type="match status" value="2"/>
</dbReference>
<dbReference type="Pfam" id="PF00501">
    <property type="entry name" value="AMP-binding"/>
    <property type="match status" value="2"/>
</dbReference>
<dbReference type="InterPro" id="IPR045851">
    <property type="entry name" value="AMP-bd_C_sf"/>
</dbReference>
<reference evidence="7" key="2">
    <citation type="submission" date="2020-09" db="EMBL/GenBank/DDBJ databases">
        <authorList>
            <person name="Sun Q."/>
            <person name="Ohkuma M."/>
        </authorList>
    </citation>
    <scope>NUCLEOTIDE SEQUENCE</scope>
    <source>
        <strain evidence="7">JCM 3086</strain>
    </source>
</reference>
<evidence type="ECO:0000313" key="8">
    <source>
        <dbReference type="Proteomes" id="UP000657574"/>
    </source>
</evidence>
<feature type="domain" description="Carrier" evidence="6">
    <location>
        <begin position="2070"/>
        <end position="2145"/>
    </location>
</feature>
<evidence type="ECO:0000256" key="5">
    <source>
        <dbReference type="SAM" id="MobiDB-lite"/>
    </source>
</evidence>
<dbReference type="InterPro" id="IPR020845">
    <property type="entry name" value="AMP-binding_CS"/>
</dbReference>
<dbReference type="InterPro" id="IPR000873">
    <property type="entry name" value="AMP-dep_synth/lig_dom"/>
</dbReference>
<dbReference type="GO" id="GO:0072330">
    <property type="term" value="P:monocarboxylic acid biosynthetic process"/>
    <property type="evidence" value="ECO:0007669"/>
    <property type="project" value="UniProtKB-ARBA"/>
</dbReference>
<dbReference type="Gene3D" id="1.10.1200.10">
    <property type="entry name" value="ACP-like"/>
    <property type="match status" value="1"/>
</dbReference>
<dbReference type="Gene3D" id="3.30.559.10">
    <property type="entry name" value="Chloramphenicol acetyltransferase-like domain"/>
    <property type="match status" value="2"/>
</dbReference>
<dbReference type="SUPFAM" id="SSF56801">
    <property type="entry name" value="Acetyl-CoA synthetase-like"/>
    <property type="match status" value="2"/>
</dbReference>
<feature type="compositionally biased region" description="Low complexity" evidence="5">
    <location>
        <begin position="2056"/>
        <end position="2072"/>
    </location>
</feature>
<reference evidence="7" key="1">
    <citation type="journal article" date="2014" name="Int. J. Syst. Evol. Microbiol.">
        <title>Complete genome sequence of Corynebacterium casei LMG S-19264T (=DSM 44701T), isolated from a smear-ripened cheese.</title>
        <authorList>
            <consortium name="US DOE Joint Genome Institute (JGI-PGF)"/>
            <person name="Walter F."/>
            <person name="Albersmeier A."/>
            <person name="Kalinowski J."/>
            <person name="Ruckert C."/>
        </authorList>
    </citation>
    <scope>NUCLEOTIDE SEQUENCE</scope>
    <source>
        <strain evidence="7">JCM 3086</strain>
    </source>
</reference>
<dbReference type="Gene3D" id="3.30.300.30">
    <property type="match status" value="2"/>
</dbReference>
<dbReference type="InterPro" id="IPR023213">
    <property type="entry name" value="CAT-like_dom_sf"/>
</dbReference>
<dbReference type="FunFam" id="2.30.38.10:FF:000001">
    <property type="entry name" value="Non-ribosomal peptide synthetase PvdI"/>
    <property type="match status" value="1"/>
</dbReference>
<dbReference type="PROSITE" id="PS00012">
    <property type="entry name" value="PHOSPHOPANTETHEINE"/>
    <property type="match status" value="1"/>
</dbReference>
<keyword evidence="4" id="KW-0597">Phosphoprotein</keyword>
<comment type="similarity">
    <text evidence="2">Belongs to the ATP-dependent AMP-binding enzyme family.</text>
</comment>
<evidence type="ECO:0000256" key="2">
    <source>
        <dbReference type="ARBA" id="ARBA00006432"/>
    </source>
</evidence>
<dbReference type="GO" id="GO:0043041">
    <property type="term" value="P:amino acid activation for nonribosomal peptide biosynthetic process"/>
    <property type="evidence" value="ECO:0007669"/>
    <property type="project" value="TreeGrafter"/>
</dbReference>
<dbReference type="Pfam" id="PF00668">
    <property type="entry name" value="Condensation"/>
    <property type="match status" value="2"/>
</dbReference>
<dbReference type="InterPro" id="IPR009081">
    <property type="entry name" value="PP-bd_ACP"/>
</dbReference>
<comment type="cofactor">
    <cofactor evidence="1">
        <name>pantetheine 4'-phosphate</name>
        <dbReference type="ChEBI" id="CHEBI:47942"/>
    </cofactor>
</comment>
<gene>
    <name evidence="7" type="ORF">GCM10010121_018760</name>
</gene>
<evidence type="ECO:0000256" key="4">
    <source>
        <dbReference type="ARBA" id="ARBA00022553"/>
    </source>
</evidence>
<sequence length="2161" mass="229207">MSIALVGSGGDSDEDVVLEELTSAQLGIWYAQQIAPDDAPYNIAECLEVDGDVDPDVFVRAVRQVLADVDAYRLRFRTVGGQPRCYVDVSADVPVTVVDVSAEPDPRAAAERWMRAELRRPVDLTGEGPLFACAVLSLGEGHLLWYHRAHHLIMDAHSGALIVGRVAAAYSALSSGADPREADAFEPFSALVEADRDYRMSPALDADREFWLDALDGLQDRAAPAGRDGRAGSGRPARASAELDPERGAELRDAARRLKTSFAVLVIAAAAVHEHRTTGARDIVLGVSVPGRAGRREQLAPGMTANVMPVRLEVTPDTTVAGIVRRAGRAVGRGLRHHRYRYADMIRDLHIGDGAALCGLIVDVMSFGYPARFGAAEASVRNLTQGPATDRRLAVYDRSPRAPMQIDVDVDRGRNGPSAAGDLLRRFCLIMDWMVTAAPQDPVGAAEILDEDEWFQVVRGWNDTAAELPRVTVPQLIDAQAARTPDAIAIVSAGGALTYAELDARAERLARHLTRSGLGPESVIGLCLPPGPEMIAAILGVWRAGAAYLPIDPQQPVERTAFELADARAALLVSTDELLGDLPAGRLRTVSVHDLPDPGAPAPATVPESGGLAYVIYTSGSTGTPKGVAVTHRSLANYVASVRDRLDLDGDGARYAVLQPQVTDLGYTMVLCSLALGGELHVLDPDTVLDPAAVSGYLTDHRIDYLKAVPSHLAALSATAGPEGVLPARSLVLGGEAASPDWLRAVLDAAGERGVYNHYGPTETTIGVATTRLSLADLADGDVPIGAPIDGARFYVLDGSLRPVPVGVTGELYVAGDALARGYVNRPGPTAERFVACPFEGGTRMYWTGDRARWIGDGRLVFAGRVDDQVKIRGFRIEPGEIEGALATHPEVAWAVVVVRQQGADGEQGEPGRAELVAYVVPHDPMAEDGLVDRLREHLVGRLPGHMVPAAVVVLGELPLTGNGKLDRKALPAPGRVPGAGRAPVSAQEELLCEAFARVFGREVVGPDEDFFALGGNSLLAVALVEELRTRGVSVSVRALFLTPTPARLAVVSGPEPVAVPANRIPEGATEITPGMLPLVELDEAELARVLAQVEGGAANVADVYPLAPLQEGIFFHHLARAEGDPDIYLRSAVLEFDSQERRDGFFAALQQVMDRHDIYRTAFVSDGLREPVQVVARRVVLPVEQVVRDPRQDPVEQLLAAAGSWMELDRAPLLRAHVLTEPADGCWPAVLRIHHLVQDLTTLRVLIQEIRAFTAGRGERLPAPLPYRNFVAQARLGTPAAEHERYFAGLLRDVAETTAPFGLLDVHGDGAAVLRAGGPVDDRLNGRIRDLASKCAVSPATIFHLAWARVLAAESGSDDVVFGTVLAGRMNAGAGADRVPGLFLNTLPLRLGVDGRGVADALAGLRRQLAELLEHEQAPLALAQKASAVPPRKPLFTSIVNYRRDPSADESDLGLEGVRLRSARERTNYPVTLIIRDTGSAFDVTVDALVPADATRICALLTTCLDNLVTALADAPGTPFVAVDVLAPAERRQLLDELNRTAAPVSDGTASVLSVPGLFAAQAARTPEHVALVCSGAEIGYRELQARSTRLARQLRDLGVGAESVVGLCLPRGIEMVTAILAVWEAGGAYLPLDPAQPVARTAYMLADSRASVVVGTAEVLDDMPATGRARMVALDDPVVVAALEAQPTTALDIGTQPGCPAYVIYTSGSTGRPKGVVVTHGNLANYVLHAPRRVGFGSVGARYALLQPAVTDLGNTVMFASLTTGGELHVLDAEAATDPVAVAGYLARHGIDFVKVVPSHLAALGANGDLSWLLPRCALVLGGEAAAPSWVEQLLKAAGDLPVFNHYGPTEATIGVVTGRLDRAPVIAGMVPIGTPVANTAVHVLDDALRPVPTGVAGELYVAGAQVARGYAGRPGLTAERFVASPFDDGTRMYRTGDRARWSDGGFLEYLGRADEQVKIRGFRVEPGEVQAVLARHPAVTQAAVIAREDTRGDKHLTAYVVLEDQSADGSSALTEAVRRFAQENLPRHMVPTAVVPLGALPLTGNGKLDRGALPEPDPAAAAGAGPQPANEREEALCGAFAEILGIPAVGVQDDFFVLGGHSLLATQLVSRVRVVLGEELPIHELFDKPTPAALAAWLATRADDQKQTRPRLRPMRAR</sequence>
<evidence type="ECO:0000259" key="6">
    <source>
        <dbReference type="PROSITE" id="PS50075"/>
    </source>
</evidence>
<dbReference type="SUPFAM" id="SSF47336">
    <property type="entry name" value="ACP-like"/>
    <property type="match status" value="2"/>
</dbReference>
<dbReference type="PANTHER" id="PTHR45527:SF1">
    <property type="entry name" value="FATTY ACID SYNTHASE"/>
    <property type="match status" value="1"/>
</dbReference>
<dbReference type="Gene3D" id="2.30.38.10">
    <property type="entry name" value="Luciferase, Domain 3"/>
    <property type="match status" value="2"/>
</dbReference>
<dbReference type="GO" id="GO:0003824">
    <property type="term" value="F:catalytic activity"/>
    <property type="evidence" value="ECO:0007669"/>
    <property type="project" value="InterPro"/>
</dbReference>
<protein>
    <recommendedName>
        <fullName evidence="6">Carrier domain-containing protein</fullName>
    </recommendedName>
</protein>
<dbReference type="Gene3D" id="3.40.50.980">
    <property type="match status" value="4"/>
</dbReference>
<dbReference type="GO" id="GO:0044550">
    <property type="term" value="P:secondary metabolite biosynthetic process"/>
    <property type="evidence" value="ECO:0007669"/>
    <property type="project" value="TreeGrafter"/>
</dbReference>
<dbReference type="GO" id="GO:0005737">
    <property type="term" value="C:cytoplasm"/>
    <property type="evidence" value="ECO:0007669"/>
    <property type="project" value="TreeGrafter"/>
</dbReference>
<dbReference type="GO" id="GO:0008610">
    <property type="term" value="P:lipid biosynthetic process"/>
    <property type="evidence" value="ECO:0007669"/>
    <property type="project" value="UniProtKB-ARBA"/>
</dbReference>
<organism evidence="7 8">
    <name type="scientific">Streptomyces brasiliensis</name>
    <dbReference type="NCBI Taxonomy" id="1954"/>
    <lineage>
        <taxon>Bacteria</taxon>
        <taxon>Bacillati</taxon>
        <taxon>Actinomycetota</taxon>
        <taxon>Actinomycetes</taxon>
        <taxon>Kitasatosporales</taxon>
        <taxon>Streptomycetaceae</taxon>
        <taxon>Streptomyces</taxon>
    </lineage>
</organism>
<dbReference type="GO" id="GO:0017000">
    <property type="term" value="P:antibiotic biosynthetic process"/>
    <property type="evidence" value="ECO:0007669"/>
    <property type="project" value="UniProtKB-ARBA"/>
</dbReference>
<dbReference type="EMBL" id="BMQA01000004">
    <property type="protein sequence ID" value="GGJ08653.1"/>
    <property type="molecule type" value="Genomic_DNA"/>
</dbReference>
<feature type="domain" description="Carrier" evidence="6">
    <location>
        <begin position="983"/>
        <end position="1057"/>
    </location>
</feature>
<dbReference type="PANTHER" id="PTHR45527">
    <property type="entry name" value="NONRIBOSOMAL PEPTIDE SYNTHETASE"/>
    <property type="match status" value="1"/>
</dbReference>
<dbReference type="InterPro" id="IPR010071">
    <property type="entry name" value="AA_adenyl_dom"/>
</dbReference>
<feature type="region of interest" description="Disordered" evidence="5">
    <location>
        <begin position="2049"/>
        <end position="2073"/>
    </location>
</feature>
<dbReference type="CDD" id="cd05930">
    <property type="entry name" value="A_NRPS"/>
    <property type="match status" value="2"/>
</dbReference>
<accession>A0A917KEB1</accession>
<dbReference type="Gene3D" id="3.40.50.1820">
    <property type="entry name" value="alpha/beta hydrolase"/>
    <property type="match status" value="1"/>
</dbReference>
<name>A0A917KEB1_9ACTN</name>
<evidence type="ECO:0000256" key="3">
    <source>
        <dbReference type="ARBA" id="ARBA00022450"/>
    </source>
</evidence>
<feature type="region of interest" description="Disordered" evidence="5">
    <location>
        <begin position="222"/>
        <end position="247"/>
    </location>
</feature>
<dbReference type="InterPro" id="IPR029058">
    <property type="entry name" value="AB_hydrolase_fold"/>
</dbReference>
<dbReference type="FunFam" id="3.40.50.980:FF:000001">
    <property type="entry name" value="Non-ribosomal peptide synthetase"/>
    <property type="match status" value="2"/>
</dbReference>
<dbReference type="GO" id="GO:0031177">
    <property type="term" value="F:phosphopantetheine binding"/>
    <property type="evidence" value="ECO:0007669"/>
    <property type="project" value="InterPro"/>
</dbReference>
<dbReference type="FunFam" id="3.30.300.30:FF:000010">
    <property type="entry name" value="Enterobactin synthetase component F"/>
    <property type="match status" value="2"/>
</dbReference>
<dbReference type="SUPFAM" id="SSF52777">
    <property type="entry name" value="CoA-dependent acyltransferases"/>
    <property type="match status" value="4"/>
</dbReference>
<dbReference type="SMART" id="SM00823">
    <property type="entry name" value="PKS_PP"/>
    <property type="match status" value="2"/>
</dbReference>
<dbReference type="Pfam" id="PF13193">
    <property type="entry name" value="AMP-binding_C"/>
    <property type="match status" value="2"/>
</dbReference>
<keyword evidence="8" id="KW-1185">Reference proteome</keyword>
<dbReference type="InterPro" id="IPR006162">
    <property type="entry name" value="Ppantetheine_attach_site"/>
</dbReference>
<dbReference type="Proteomes" id="UP000657574">
    <property type="component" value="Unassembled WGS sequence"/>
</dbReference>